<evidence type="ECO:0000313" key="7">
    <source>
        <dbReference type="EMBL" id="QDT08719.1"/>
    </source>
</evidence>
<evidence type="ECO:0000256" key="2">
    <source>
        <dbReference type="ARBA" id="ARBA00022723"/>
    </source>
</evidence>
<dbReference type="SUPFAM" id="SSF49785">
    <property type="entry name" value="Galactose-binding domain-like"/>
    <property type="match status" value="1"/>
</dbReference>
<gene>
    <name evidence="7" type="primary">cycA_1</name>
    <name evidence="7" type="ORF">K239x_06600</name>
</gene>
<dbReference type="Proteomes" id="UP000319817">
    <property type="component" value="Chromosome"/>
</dbReference>
<dbReference type="InterPro" id="IPR016024">
    <property type="entry name" value="ARM-type_fold"/>
</dbReference>
<proteinExistence type="predicted"/>
<dbReference type="SUPFAM" id="SSF46626">
    <property type="entry name" value="Cytochrome c"/>
    <property type="match status" value="2"/>
</dbReference>
<dbReference type="Gene3D" id="2.60.120.260">
    <property type="entry name" value="Galactose-binding domain-like"/>
    <property type="match status" value="1"/>
</dbReference>
<dbReference type="PANTHER" id="PTHR33546:SF1">
    <property type="entry name" value="LARGE, MULTIFUNCTIONAL SECRETED PROTEIN"/>
    <property type="match status" value="1"/>
</dbReference>
<name>A0A517NNL0_9BACT</name>
<dbReference type="InterPro" id="IPR008979">
    <property type="entry name" value="Galactose-bd-like_sf"/>
</dbReference>
<evidence type="ECO:0000256" key="3">
    <source>
        <dbReference type="ARBA" id="ARBA00023004"/>
    </source>
</evidence>
<evidence type="ECO:0000259" key="5">
    <source>
        <dbReference type="PROSITE" id="PS50022"/>
    </source>
</evidence>
<dbReference type="InterPro" id="IPR000421">
    <property type="entry name" value="FA58C"/>
</dbReference>
<dbReference type="NCBIfam" id="TIGR02603">
    <property type="entry name" value="CxxCH_TIGR02603"/>
    <property type="match status" value="1"/>
</dbReference>
<dbReference type="InterPro" id="IPR036909">
    <property type="entry name" value="Cyt_c-like_dom_sf"/>
</dbReference>
<dbReference type="GO" id="GO:0046872">
    <property type="term" value="F:metal ion binding"/>
    <property type="evidence" value="ECO:0007669"/>
    <property type="project" value="UniProtKB-KW"/>
</dbReference>
<dbReference type="PROSITE" id="PS50022">
    <property type="entry name" value="FA58C_3"/>
    <property type="match status" value="1"/>
</dbReference>
<dbReference type="SUPFAM" id="SSF63829">
    <property type="entry name" value="Calcium-dependent phosphotriesterase"/>
    <property type="match status" value="1"/>
</dbReference>
<dbReference type="Pfam" id="PF00034">
    <property type="entry name" value="Cytochrom_C"/>
    <property type="match status" value="1"/>
</dbReference>
<dbReference type="GO" id="GO:0020037">
    <property type="term" value="F:heme binding"/>
    <property type="evidence" value="ECO:0007669"/>
    <property type="project" value="InterPro"/>
</dbReference>
<dbReference type="InterPro" id="IPR009056">
    <property type="entry name" value="Cyt_c-like_dom"/>
</dbReference>
<feature type="domain" description="F5/8 type C" evidence="5">
    <location>
        <begin position="713"/>
        <end position="863"/>
    </location>
</feature>
<evidence type="ECO:0000256" key="1">
    <source>
        <dbReference type="ARBA" id="ARBA00022617"/>
    </source>
</evidence>
<dbReference type="PANTHER" id="PTHR33546">
    <property type="entry name" value="LARGE, MULTIFUNCTIONAL SECRETED PROTEIN-RELATED"/>
    <property type="match status" value="1"/>
</dbReference>
<dbReference type="InterPro" id="IPR055557">
    <property type="entry name" value="DUF7133"/>
</dbReference>
<keyword evidence="8" id="KW-1185">Reference proteome</keyword>
<reference evidence="7 8" key="1">
    <citation type="submission" date="2019-02" db="EMBL/GenBank/DDBJ databases">
        <title>Deep-cultivation of Planctomycetes and their phenomic and genomic characterization uncovers novel biology.</title>
        <authorList>
            <person name="Wiegand S."/>
            <person name="Jogler M."/>
            <person name="Boedeker C."/>
            <person name="Pinto D."/>
            <person name="Vollmers J."/>
            <person name="Rivas-Marin E."/>
            <person name="Kohn T."/>
            <person name="Peeters S.H."/>
            <person name="Heuer A."/>
            <person name="Rast P."/>
            <person name="Oberbeckmann S."/>
            <person name="Bunk B."/>
            <person name="Jeske O."/>
            <person name="Meyerdierks A."/>
            <person name="Storesund J.E."/>
            <person name="Kallscheuer N."/>
            <person name="Luecker S."/>
            <person name="Lage O.M."/>
            <person name="Pohl T."/>
            <person name="Merkel B.J."/>
            <person name="Hornburger P."/>
            <person name="Mueller R.-W."/>
            <person name="Bruemmer F."/>
            <person name="Labrenz M."/>
            <person name="Spormann A.M."/>
            <person name="Op den Camp H."/>
            <person name="Overmann J."/>
            <person name="Amann R."/>
            <person name="Jetten M.S.M."/>
            <person name="Mascher T."/>
            <person name="Medema M.H."/>
            <person name="Devos D.P."/>
            <person name="Kaster A.-K."/>
            <person name="Ovreas L."/>
            <person name="Rohde M."/>
            <person name="Galperin M.Y."/>
            <person name="Jogler C."/>
        </authorList>
    </citation>
    <scope>NUCLEOTIDE SEQUENCE [LARGE SCALE GENOMIC DNA]</scope>
    <source>
        <strain evidence="7 8">K23_9</strain>
    </source>
</reference>
<keyword evidence="1 4" id="KW-0349">Heme</keyword>
<dbReference type="Pfam" id="PF23500">
    <property type="entry name" value="DUF7133"/>
    <property type="match status" value="1"/>
</dbReference>
<dbReference type="PROSITE" id="PS51007">
    <property type="entry name" value="CYTC"/>
    <property type="match status" value="2"/>
</dbReference>
<feature type="domain" description="Cytochrome c" evidence="6">
    <location>
        <begin position="891"/>
        <end position="1029"/>
    </location>
</feature>
<dbReference type="Gene3D" id="1.25.10.10">
    <property type="entry name" value="Leucine-rich Repeat Variant"/>
    <property type="match status" value="1"/>
</dbReference>
<dbReference type="SUPFAM" id="SSF48371">
    <property type="entry name" value="ARM repeat"/>
    <property type="match status" value="1"/>
</dbReference>
<dbReference type="InterPro" id="IPR011989">
    <property type="entry name" value="ARM-like"/>
</dbReference>
<feature type="domain" description="Cytochrome c" evidence="6">
    <location>
        <begin position="597"/>
        <end position="692"/>
    </location>
</feature>
<evidence type="ECO:0000256" key="4">
    <source>
        <dbReference type="PROSITE-ProRule" id="PRU00433"/>
    </source>
</evidence>
<accession>A0A517NNL0</accession>
<organism evidence="7 8">
    <name type="scientific">Stieleria marina</name>
    <dbReference type="NCBI Taxonomy" id="1930275"/>
    <lineage>
        <taxon>Bacteria</taxon>
        <taxon>Pseudomonadati</taxon>
        <taxon>Planctomycetota</taxon>
        <taxon>Planctomycetia</taxon>
        <taxon>Pirellulales</taxon>
        <taxon>Pirellulaceae</taxon>
        <taxon>Stieleria</taxon>
    </lineage>
</organism>
<dbReference type="GO" id="GO:0009055">
    <property type="term" value="F:electron transfer activity"/>
    <property type="evidence" value="ECO:0007669"/>
    <property type="project" value="InterPro"/>
</dbReference>
<dbReference type="InterPro" id="IPR011042">
    <property type="entry name" value="6-blade_b-propeller_TolB-like"/>
</dbReference>
<evidence type="ECO:0000313" key="8">
    <source>
        <dbReference type="Proteomes" id="UP000319817"/>
    </source>
</evidence>
<keyword evidence="3 4" id="KW-0408">Iron</keyword>
<sequence length="1044" mass="115185">MNHRSLITLILVVVFTGIPTESFGQESSSKAPPLTPAESIATMKIQPGYRVVPVLTEPFVHEPSVITWDGNGRMYVVEMRTYMQDIDGTNKLAPVSRVSRHEDTNADGVYDKHTVFADNLVLPRMVLPLLDRVIIGETNTLDLKSYQDTNDDGVADKIDVCYVGGHRGGNLEHQPSGLIWNIDNWIYTTYTNSRYRYSDGQVAKEPLIFNTGQWGLTHDNVGRLFFSIAGGEIPALNFQQPVVYGQISLAGELTDGFRDVFPIDNIPDTQGGLKRLRSNNTLNRFTGGGGQSIYRGNQMPSDFDGNLILCEPVGRLIRRAEVTESDGRITLANVYQGEEFIAATDPNFRPVNSATGPDGCLYIVDMYRGIIQEGNWVREGSYLRGVVQDYELDKNIGRGRIYRVEHETTRRGQRPKMLDETPAQLIRHLSHPNGWWRSEAQKLIVLHGNRDIAPVLAELAHHGKTPLGRLHAYWTLDGLGAITPQILSPGFTDSDDRVRAAAMRIAEPMMATDRSLDTLITQLGNDRSPTVVIQTLLSINHGKHPDAESLTRQILKTHADVDSITSIAQQYKANQVAILAEQKKMAELANRNKALAESVMRGKTIYSTLCTTCHGENGKGHPSPKGDNLHLAPPLAGSLRVTGHKERLARILLHGLIGPIDNKTYSDGLMMPLAANNDRWIADAANYVRNSWGNRAAMIAPDDIARVRSESQSRIGPWTIDDLAYFDPPPLTNQSQWKLSASLQTDNTSAAIDGDTTTRWSTGKHQASGQWLAIELPEPLKVMTLELDTRKAKTDFPRGYVVHVSQDGKTWTGPVAKGYGDGPITLIEIDSPGRVSHLRITQTGSSRRSYWSVYDLKIRAIPSDATPPVSLAESLAKVAATELAANARRDGDARRGAKLFFSQSISCAKCHEPNSGPRLGPNLAQRRTGTTDVTLVEAVLDPSKEIHQDFQQTSVLTGDGLIINGFLVSEDDDTVVLRDPATGKELRIPQDDVEAIKPMKVSAMPPGLVNQLRDRQQFSDLIRFLIEVSQQGESAMTKLRANAK</sequence>
<dbReference type="AlphaFoldDB" id="A0A517NNL0"/>
<protein>
    <submittedName>
        <fullName evidence="7">Cytochrome c-552</fullName>
    </submittedName>
</protein>
<evidence type="ECO:0000259" key="6">
    <source>
        <dbReference type="PROSITE" id="PS51007"/>
    </source>
</evidence>
<dbReference type="Gene3D" id="2.120.10.30">
    <property type="entry name" value="TolB, C-terminal domain"/>
    <property type="match status" value="1"/>
</dbReference>
<dbReference type="InterPro" id="IPR013427">
    <property type="entry name" value="Haem-bd_dom_put"/>
</dbReference>
<dbReference type="Pfam" id="PF00754">
    <property type="entry name" value="F5_F8_type_C"/>
    <property type="match status" value="1"/>
</dbReference>
<dbReference type="Gene3D" id="1.10.760.10">
    <property type="entry name" value="Cytochrome c-like domain"/>
    <property type="match status" value="2"/>
</dbReference>
<dbReference type="EMBL" id="CP036526">
    <property type="protein sequence ID" value="QDT08719.1"/>
    <property type="molecule type" value="Genomic_DNA"/>
</dbReference>
<keyword evidence="2 4" id="KW-0479">Metal-binding</keyword>